<protein>
    <submittedName>
        <fullName evidence="1">Uncharacterized protein</fullName>
    </submittedName>
</protein>
<evidence type="ECO:0000313" key="1">
    <source>
        <dbReference type="EMBL" id="OWZ04618.1"/>
    </source>
</evidence>
<evidence type="ECO:0000313" key="2">
    <source>
        <dbReference type="Proteomes" id="UP000198211"/>
    </source>
</evidence>
<accession>A0A225VID8</accession>
<keyword evidence="2" id="KW-1185">Reference proteome</keyword>
<organism evidence="1 2">
    <name type="scientific">Phytophthora megakarya</name>
    <dbReference type="NCBI Taxonomy" id="4795"/>
    <lineage>
        <taxon>Eukaryota</taxon>
        <taxon>Sar</taxon>
        <taxon>Stramenopiles</taxon>
        <taxon>Oomycota</taxon>
        <taxon>Peronosporomycetes</taxon>
        <taxon>Peronosporales</taxon>
        <taxon>Peronosporaceae</taxon>
        <taxon>Phytophthora</taxon>
    </lineage>
</organism>
<name>A0A225VID8_9STRA</name>
<dbReference type="AlphaFoldDB" id="A0A225VID8"/>
<proteinExistence type="predicted"/>
<comment type="caution">
    <text evidence="1">The sequence shown here is derived from an EMBL/GenBank/DDBJ whole genome shotgun (WGS) entry which is preliminary data.</text>
</comment>
<dbReference type="EMBL" id="NBNE01004865">
    <property type="protein sequence ID" value="OWZ04618.1"/>
    <property type="molecule type" value="Genomic_DNA"/>
</dbReference>
<gene>
    <name evidence="1" type="ORF">PHMEG_00023446</name>
</gene>
<reference evidence="2" key="1">
    <citation type="submission" date="2017-03" db="EMBL/GenBank/DDBJ databases">
        <title>Phytopthora megakarya and P. palmivora, two closely related causual agents of cacao black pod achieved similar genome size and gene model numbers by different mechanisms.</title>
        <authorList>
            <person name="Ali S."/>
            <person name="Shao J."/>
            <person name="Larry D.J."/>
            <person name="Kronmiller B."/>
            <person name="Shen D."/>
            <person name="Strem M.D."/>
            <person name="Melnick R.L."/>
            <person name="Guiltinan M.J."/>
            <person name="Tyler B.M."/>
            <person name="Meinhardt L.W."/>
            <person name="Bailey B.A."/>
        </authorList>
    </citation>
    <scope>NUCLEOTIDE SEQUENCE [LARGE SCALE GENOMIC DNA]</scope>
    <source>
        <strain evidence="2">zdho120</strain>
    </source>
</reference>
<sequence length="118" mass="13574">MIIQKAMIQVRVHTAVRTVEPINLMDILIIDFDDEFIVVNGLHTLPGINIRQPEQLVSRGKDELAFDPMQLEADEMPVQRNGLHVDADIISAVENLLTVLWVPVFRWIVWSYVHAYDL</sequence>
<dbReference type="Proteomes" id="UP000198211">
    <property type="component" value="Unassembled WGS sequence"/>
</dbReference>